<proteinExistence type="predicted"/>
<dbReference type="EMBL" id="CBXF010000093">
    <property type="protein sequence ID" value="CDL83649.1"/>
    <property type="molecule type" value="Genomic_DNA"/>
</dbReference>
<gene>
    <name evidence="1" type="ORF">XSR1_340049</name>
</gene>
<dbReference type="Proteomes" id="UP000019202">
    <property type="component" value="Unassembled WGS sequence"/>
</dbReference>
<evidence type="ECO:0000313" key="1">
    <source>
        <dbReference type="EMBL" id="CDL83649.1"/>
    </source>
</evidence>
<name>W1IYW5_9GAMM</name>
<comment type="caution">
    <text evidence="1">The sequence shown here is derived from an EMBL/GenBank/DDBJ whole genome shotgun (WGS) entry which is preliminary data.</text>
</comment>
<dbReference type="Gene3D" id="3.30.420.240">
    <property type="match status" value="1"/>
</dbReference>
<evidence type="ECO:0000313" key="2">
    <source>
        <dbReference type="Proteomes" id="UP000019202"/>
    </source>
</evidence>
<reference evidence="1" key="1">
    <citation type="submission" date="2013-11" db="EMBL/GenBank/DDBJ databases">
        <title>Draft genome sequence and annotation of the entomopathogenic bacteria, Xenorhabdus cabanillasi strain JM26 and Xenorhabdus szentirmai strain DSM 16338.</title>
        <authorList>
            <person name="Gualtieri M."/>
            <person name="Ogier J.C."/>
            <person name="Pages S."/>
            <person name="Givaudan A."/>
            <person name="Gaudriault S."/>
        </authorList>
    </citation>
    <scope>NUCLEOTIDE SEQUENCE [LARGE SCALE GENOMIC DNA]</scope>
    <source>
        <strain evidence="1">DSM 16338</strain>
    </source>
</reference>
<protein>
    <submittedName>
        <fullName evidence="1">Large terminase protein</fullName>
    </submittedName>
</protein>
<dbReference type="STRING" id="1427518.XSR1_340049"/>
<dbReference type="AlphaFoldDB" id="W1IYW5"/>
<organism evidence="1 2">
    <name type="scientific">Xenorhabdus szentirmaii DSM 16338</name>
    <dbReference type="NCBI Taxonomy" id="1427518"/>
    <lineage>
        <taxon>Bacteria</taxon>
        <taxon>Pseudomonadati</taxon>
        <taxon>Pseudomonadota</taxon>
        <taxon>Gammaproteobacteria</taxon>
        <taxon>Enterobacterales</taxon>
        <taxon>Morganellaceae</taxon>
        <taxon>Xenorhabdus</taxon>
    </lineage>
</organism>
<keyword evidence="2" id="KW-1185">Reference proteome</keyword>
<sequence>MALCDVGNGRDKSIINLCKISGARGDTRRLVNYNIIEMDGACDPVEFGEFIHLTCDPVLYPNISLVVDSDEVGSDTTSILERSGREVQRIRWGKPMFSHYDRSRYLNQRAYANVAAQRAIRSGRMRPDNSSKSAEQAAKIPVRIDENGRWVIMKKALMRAKLNIRSPDRWDTYCFGMLCDFVPAAEPAKVRAELTLNAMSG</sequence>
<accession>W1IYW5</accession>